<organism evidence="2 3">
    <name type="scientific">Dorcoceras hygrometricum</name>
    <dbReference type="NCBI Taxonomy" id="472368"/>
    <lineage>
        <taxon>Eukaryota</taxon>
        <taxon>Viridiplantae</taxon>
        <taxon>Streptophyta</taxon>
        <taxon>Embryophyta</taxon>
        <taxon>Tracheophyta</taxon>
        <taxon>Spermatophyta</taxon>
        <taxon>Magnoliopsida</taxon>
        <taxon>eudicotyledons</taxon>
        <taxon>Gunneridae</taxon>
        <taxon>Pentapetalae</taxon>
        <taxon>asterids</taxon>
        <taxon>lamiids</taxon>
        <taxon>Lamiales</taxon>
        <taxon>Gesneriaceae</taxon>
        <taxon>Didymocarpoideae</taxon>
        <taxon>Trichosporeae</taxon>
        <taxon>Loxocarpinae</taxon>
        <taxon>Dorcoceras</taxon>
    </lineage>
</organism>
<dbReference type="AlphaFoldDB" id="A0A2Z7BAE8"/>
<dbReference type="Proteomes" id="UP000250235">
    <property type="component" value="Unassembled WGS sequence"/>
</dbReference>
<evidence type="ECO:0000313" key="3">
    <source>
        <dbReference type="Proteomes" id="UP000250235"/>
    </source>
</evidence>
<feature type="compositionally biased region" description="Low complexity" evidence="1">
    <location>
        <begin position="49"/>
        <end position="61"/>
    </location>
</feature>
<evidence type="ECO:0000256" key="1">
    <source>
        <dbReference type="SAM" id="MobiDB-lite"/>
    </source>
</evidence>
<evidence type="ECO:0000313" key="2">
    <source>
        <dbReference type="EMBL" id="KZV28774.1"/>
    </source>
</evidence>
<dbReference type="EMBL" id="KV010005">
    <property type="protein sequence ID" value="KZV28774.1"/>
    <property type="molecule type" value="Genomic_DNA"/>
</dbReference>
<name>A0A2Z7BAE8_9LAMI</name>
<reference evidence="2 3" key="1">
    <citation type="journal article" date="2015" name="Proc. Natl. Acad. Sci. U.S.A.">
        <title>The resurrection genome of Boea hygrometrica: A blueprint for survival of dehydration.</title>
        <authorList>
            <person name="Xiao L."/>
            <person name="Yang G."/>
            <person name="Zhang L."/>
            <person name="Yang X."/>
            <person name="Zhao S."/>
            <person name="Ji Z."/>
            <person name="Zhou Q."/>
            <person name="Hu M."/>
            <person name="Wang Y."/>
            <person name="Chen M."/>
            <person name="Xu Y."/>
            <person name="Jin H."/>
            <person name="Xiao X."/>
            <person name="Hu G."/>
            <person name="Bao F."/>
            <person name="Hu Y."/>
            <person name="Wan P."/>
            <person name="Li L."/>
            <person name="Deng X."/>
            <person name="Kuang T."/>
            <person name="Xiang C."/>
            <person name="Zhu J.K."/>
            <person name="Oliver M.J."/>
            <person name="He Y."/>
        </authorList>
    </citation>
    <scope>NUCLEOTIDE SEQUENCE [LARGE SCALE GENOMIC DNA]</scope>
    <source>
        <strain evidence="3">cv. XS01</strain>
    </source>
</reference>
<proteinExistence type="predicted"/>
<feature type="region of interest" description="Disordered" evidence="1">
    <location>
        <begin position="39"/>
        <end position="61"/>
    </location>
</feature>
<gene>
    <name evidence="2" type="ORF">F511_06694</name>
</gene>
<dbReference type="OrthoDB" id="786614at2759"/>
<keyword evidence="3" id="KW-1185">Reference proteome</keyword>
<protein>
    <recommendedName>
        <fullName evidence="4">CCHC-type domain-containing protein</fullName>
    </recommendedName>
</protein>
<accession>A0A2Z7BAE8</accession>
<evidence type="ECO:0008006" key="4">
    <source>
        <dbReference type="Google" id="ProtNLM"/>
    </source>
</evidence>
<sequence>MQVQPIAGRCFHPMPDWMYAFQPPQTSQQSNCQRFKPRGKQFKRRLNTSSSGSVSSGASGSGEVTCGQCGGRHLTAQCRGVQGLFHKCRQPGHFSRVCPSMRGQPCNLPQFGGPSRPQFLGPQQAQVNAMTREQADDMSRSYGKCSCHVISLIEFRTRGREWGRPRFRKPDSTLEEKREESVCSKLFERSDPSVLWFFWTLEVVPAVAVETSKEAN</sequence>